<feature type="coiled-coil region" evidence="8">
    <location>
        <begin position="684"/>
        <end position="718"/>
    </location>
</feature>
<dbReference type="Pfam" id="PF01398">
    <property type="entry name" value="JAB"/>
    <property type="match status" value="1"/>
</dbReference>
<dbReference type="InterPro" id="IPR043128">
    <property type="entry name" value="Rev_trsase/Diguanyl_cyclase"/>
</dbReference>
<dbReference type="OrthoDB" id="10255539at2759"/>
<proteinExistence type="inferred from homology"/>
<evidence type="ECO:0000256" key="10">
    <source>
        <dbReference type="SAM" id="Phobius"/>
    </source>
</evidence>
<dbReference type="GO" id="GO:0030261">
    <property type="term" value="P:chromosome condensation"/>
    <property type="evidence" value="ECO:0007669"/>
    <property type="project" value="UniProtKB-KW"/>
</dbReference>
<organism evidence="13">
    <name type="scientific">Cladocopium goreaui</name>
    <dbReference type="NCBI Taxonomy" id="2562237"/>
    <lineage>
        <taxon>Eukaryota</taxon>
        <taxon>Sar</taxon>
        <taxon>Alveolata</taxon>
        <taxon>Dinophyceae</taxon>
        <taxon>Suessiales</taxon>
        <taxon>Symbiodiniaceae</taxon>
        <taxon>Cladocopium</taxon>
    </lineage>
</organism>
<dbReference type="PROSITE" id="PS50249">
    <property type="entry name" value="MPN"/>
    <property type="match status" value="1"/>
</dbReference>
<feature type="coiled-coil region" evidence="8">
    <location>
        <begin position="1249"/>
        <end position="1298"/>
    </location>
</feature>
<evidence type="ECO:0000256" key="5">
    <source>
        <dbReference type="ARBA" id="ARBA00023054"/>
    </source>
</evidence>
<dbReference type="Pfam" id="PF02463">
    <property type="entry name" value="SMC_N"/>
    <property type="match status" value="1"/>
</dbReference>
<gene>
    <name evidence="13" type="ORF">C1SCF055_LOCUS10058</name>
</gene>
<dbReference type="Gene3D" id="3.30.70.1620">
    <property type="match status" value="1"/>
</dbReference>
<comment type="subcellular location">
    <subcellularLocation>
        <location evidence="1">Nucleus</location>
    </subcellularLocation>
</comment>
<comment type="similarity">
    <text evidence="2">Belongs to the SMC family. SMC2 subfamily.</text>
</comment>
<dbReference type="InterPro" id="IPR024969">
    <property type="entry name" value="EIF3F/CSN6-like_C"/>
</dbReference>
<dbReference type="Gene3D" id="1.20.1060.20">
    <property type="match status" value="1"/>
</dbReference>
<dbReference type="SUPFAM" id="SSF56672">
    <property type="entry name" value="DNA/RNA polymerases"/>
    <property type="match status" value="1"/>
</dbReference>
<dbReference type="EMBL" id="CAMXCT010000708">
    <property type="protein sequence ID" value="CAI3982353.1"/>
    <property type="molecule type" value="Genomic_DNA"/>
</dbReference>
<evidence type="ECO:0000259" key="12">
    <source>
        <dbReference type="PROSITE" id="PS50878"/>
    </source>
</evidence>
<dbReference type="InterPro" id="IPR000555">
    <property type="entry name" value="JAMM/MPN+_dom"/>
</dbReference>
<dbReference type="GO" id="GO:0016887">
    <property type="term" value="F:ATP hydrolysis activity"/>
    <property type="evidence" value="ECO:0007669"/>
    <property type="project" value="InterPro"/>
</dbReference>
<dbReference type="SMART" id="SM00232">
    <property type="entry name" value="JAB_MPN"/>
    <property type="match status" value="1"/>
</dbReference>
<dbReference type="Pfam" id="PF06470">
    <property type="entry name" value="SMC_hinge"/>
    <property type="match status" value="1"/>
</dbReference>
<dbReference type="Proteomes" id="UP001152797">
    <property type="component" value="Unassembled WGS sequence"/>
</dbReference>
<accession>A0A9P1FN94</accession>
<feature type="region of interest" description="Disordered" evidence="9">
    <location>
        <begin position="592"/>
        <end position="614"/>
    </location>
</feature>
<evidence type="ECO:0000313" key="13">
    <source>
        <dbReference type="EMBL" id="CAI3982353.1"/>
    </source>
</evidence>
<evidence type="ECO:0000256" key="1">
    <source>
        <dbReference type="ARBA" id="ARBA00004123"/>
    </source>
</evidence>
<protein>
    <submittedName>
        <fullName evidence="15">Structural maintenance of chromosomes protein 2</fullName>
    </submittedName>
</protein>
<comment type="caution">
    <text evidence="13">The sequence shown here is derived from an EMBL/GenBank/DDBJ whole genome shotgun (WGS) entry which is preliminary data.</text>
</comment>
<keyword evidence="6" id="KW-0226">DNA condensation</keyword>
<feature type="region of interest" description="Disordered" evidence="9">
    <location>
        <begin position="546"/>
        <end position="571"/>
    </location>
</feature>
<dbReference type="InterPro" id="IPR037518">
    <property type="entry name" value="MPN"/>
</dbReference>
<evidence type="ECO:0000256" key="2">
    <source>
        <dbReference type="ARBA" id="ARBA00005231"/>
    </source>
</evidence>
<dbReference type="InterPro" id="IPR003395">
    <property type="entry name" value="RecF/RecN/SMC_N"/>
</dbReference>
<evidence type="ECO:0000256" key="8">
    <source>
        <dbReference type="SAM" id="Coils"/>
    </source>
</evidence>
<feature type="domain" description="MPN" evidence="11">
    <location>
        <begin position="41"/>
        <end position="183"/>
    </location>
</feature>
<dbReference type="InterPro" id="IPR036277">
    <property type="entry name" value="SMC_hinge_sf"/>
</dbReference>
<feature type="compositionally biased region" description="Polar residues" evidence="9">
    <location>
        <begin position="1590"/>
        <end position="1601"/>
    </location>
</feature>
<dbReference type="EMBL" id="CAMXCT030000708">
    <property type="protein sequence ID" value="CAL4769665.1"/>
    <property type="molecule type" value="Genomic_DNA"/>
</dbReference>
<dbReference type="Gene3D" id="3.30.70.270">
    <property type="match status" value="1"/>
</dbReference>
<keyword evidence="10" id="KW-0472">Membrane</keyword>
<keyword evidence="4" id="KW-0067">ATP-binding</keyword>
<reference evidence="14" key="2">
    <citation type="submission" date="2024-04" db="EMBL/GenBank/DDBJ databases">
        <authorList>
            <person name="Chen Y."/>
            <person name="Shah S."/>
            <person name="Dougan E. K."/>
            <person name="Thang M."/>
            <person name="Chan C."/>
        </authorList>
    </citation>
    <scope>NUCLEOTIDE SEQUENCE [LARGE SCALE GENOMIC DNA]</scope>
</reference>
<dbReference type="InterPro" id="IPR000477">
    <property type="entry name" value="RT_dom"/>
</dbReference>
<dbReference type="SUPFAM" id="SSF52540">
    <property type="entry name" value="P-loop containing nucleoside triphosphate hydrolases"/>
    <property type="match status" value="2"/>
</dbReference>
<feature type="region of interest" description="Disordered" evidence="9">
    <location>
        <begin position="1887"/>
        <end position="1915"/>
    </location>
</feature>
<feature type="coiled-coil region" evidence="8">
    <location>
        <begin position="1144"/>
        <end position="1210"/>
    </location>
</feature>
<feature type="transmembrane region" description="Helical" evidence="10">
    <location>
        <begin position="3031"/>
        <end position="3053"/>
    </location>
</feature>
<dbReference type="InterPro" id="IPR043502">
    <property type="entry name" value="DNA/RNA_pol_sf"/>
</dbReference>
<dbReference type="EMBL" id="CAMXCT020000708">
    <property type="protein sequence ID" value="CAL1135728.1"/>
    <property type="molecule type" value="Genomic_DNA"/>
</dbReference>
<evidence type="ECO:0000256" key="3">
    <source>
        <dbReference type="ARBA" id="ARBA00022741"/>
    </source>
</evidence>
<feature type="region of interest" description="Disordered" evidence="9">
    <location>
        <begin position="1578"/>
        <end position="1601"/>
    </location>
</feature>
<dbReference type="CDD" id="cd03273">
    <property type="entry name" value="ABC_SMC2_euk"/>
    <property type="match status" value="1"/>
</dbReference>
<dbReference type="Gene3D" id="3.40.140.10">
    <property type="entry name" value="Cytidine Deaminase, domain 2"/>
    <property type="match status" value="1"/>
</dbReference>
<evidence type="ECO:0000256" key="4">
    <source>
        <dbReference type="ARBA" id="ARBA00022840"/>
    </source>
</evidence>
<dbReference type="GO" id="GO:0008237">
    <property type="term" value="F:metallopeptidase activity"/>
    <property type="evidence" value="ECO:0007669"/>
    <property type="project" value="InterPro"/>
</dbReference>
<dbReference type="InterPro" id="IPR010935">
    <property type="entry name" value="SMC_hinge"/>
</dbReference>
<evidence type="ECO:0000256" key="7">
    <source>
        <dbReference type="ARBA" id="ARBA00023306"/>
    </source>
</evidence>
<evidence type="ECO:0000256" key="9">
    <source>
        <dbReference type="SAM" id="MobiDB-lite"/>
    </source>
</evidence>
<dbReference type="GO" id="GO:0005524">
    <property type="term" value="F:ATP binding"/>
    <property type="evidence" value="ECO:0007669"/>
    <property type="project" value="UniProtKB-KW"/>
</dbReference>
<reference evidence="13" key="1">
    <citation type="submission" date="2022-10" db="EMBL/GenBank/DDBJ databases">
        <authorList>
            <person name="Chen Y."/>
            <person name="Dougan E. K."/>
            <person name="Chan C."/>
            <person name="Rhodes N."/>
            <person name="Thang M."/>
        </authorList>
    </citation>
    <scope>NUCLEOTIDE SEQUENCE</scope>
</reference>
<sequence>MAQPVNALWGLPDKKSKSTPPKCFNIASRVQKSSIEQPLSCRVHPVTVLKILDAYVRRPAGAQRTIGTLLGWISEGSAVDITDSFPVPHKDTTDEGVAIDQDYHKSMLELRQKVSPREVVVGWFSTGDEINATSAVIHAFYCKKESSQFNPTAVLPGPLHLLIDTSLVQQSFGIKTFVNVRTAVAENLLQFHEVPLRVQTSAAEKSSISQLMHARRANREAQANRMNAKDMASLDGLQGGLKELLGAGLSAYPDASNNTSEQSNLERPQGVAEIIIDGFKSYSTRVPVGPFDRQFNAITGLNGSGKSNILDAICFVLGISNLTQVRVGNLSELVYKQGQAGVTKASVTIVFNNEDKQNSPVGYEMHDKIIITRQIVIGGRNRFHSVSLNVNNPHFLIMQGRITKVINMKPQETLSMIEEAAGTRMYENKKAVALKTLEKKQNKAGNTLQVDEINQLLSEEITPTLEKLQKERLWVSNNNEIERLDRFCVAYEYVQFKNRLENKNHQLEEMEEMIRAGQTLGDEDGETLAQIAKTVSELGRRDTAIQKEMKQRTASRDKARSQEWKRLEDEHNKLSKEMREIASIESKLKNKEAELQTEKEHQKKSSSGACMGDLRKQLQQKETVYEKEKGKYDKLTQEEAGTNQEIEKAQWSMQAITAGMAEAPDTNGEQCSVREQLLRAQTRLQEMQAEEKTKSMAIASLKERIATAEQVLGRSKQDDKRLAKERTAIETMVKEQRGKLQKAGFDPEAFGQLQHSLRQVEAAWHSMQDRVDSLRAHLGGLDFQYSDPYRNFDRSTVKGVVAKLFHIKPAAYHRALEVCAGGRLYFVIADNEETGKALLDKGQLRRRVTIIPLNKIQDNSISQQVVRQARQIIPKKAEAHVAMEIIGCEKQVMSAMKFVFGPYMVCDTPETAKQITFHPNVRVKTVTKEGDLYDPAGTITGGSAPKGGNTLMKLQELSNLENQLHKKRCEYDKARTQVQKMQETASQFSTLERELKCKEHELALLDDRISRSEHHTAEQSIQDMQSEMQKLQEDIANLPEEKKRLEKSTKQMEKDIKSLDSSREDRIKYFERHIAELKKSAKQNVDKIEKQREKTEQAQVEVEVLRNELLQMEGKEQDSGRGQESIAAEIQQMSESLSAKKASYAETDTQRENLRVELESLAQNDWGRAQNADESLAKLSEEITQNKQKREEQELEQKRVTHKIQQLQKDDKESHVVVARMEKEHPWIQKEQALFGKKGTDFDFQGGRYQENKDRLEKLTTEQKKLSKNINKKAMAMFERAEQEYKELLSKRDIILNDKSKIEKVIKDLDEKKTETLRRTWKKVNKDFDSIFGTLLPNTNAKLEPPQGMDETEGLEIKVAFHGVWKQSLTELSGGQRSLLALSLVLALLLFKPEGMFNHANVLFRTRFIDGTSTVTRCAIRDDDDRVAMPPQKKVEGHLAVGRGLTTALCAEPVIDVEAVENLCNASLQDALMVVYLSNLTRTQISIAEAWFRDRRELPCHYLGGGVNFIVLTVSMQLDNTSMLATDYGRTGLLSGIGQAVLSDGRALTPVEATQIGLVWRLSRRVMAFQSGATEAEFQDIDPWQETPPADNSRQTSTSSGVKEKVLKMAALIDQSDDSELLPPAAGEVTTWLQNYHAVMGAMPEEAEEPSPNQLAALHKRVYKDDAPPYVDFGVFGPFERKLTKIQRCRIYTPLGDGTYLQRDLPGPPTYQGWLASWRVLKTACIMLDIASLASLEVYGKHIERLVTQWPSAWGLIYSAEDAARAERMSKLRRYFTVEASLGRQVPRDWNAQAPWSCLFIQLARDDTYWAEKVHVPASAWVASGARGQPVVATEAAVKAHVPGLPDTVPHGDVAEHEDGKRKQSNRDRKIARKRKFQANMEELRMFRQSNGKGHQQGGGGKDSGGKGKSKSKDQTGAPLCFSWAAGTGTCGNLPPGAECAATIKRVHKCRKTRRALRDDNGMDLPLPGHFKARDEGGSPCSVDFGDGDELSPLPADTDDEPGVSHGGGSENIRAIKIEAAKNRLETVVLSLDNKIDQTLDLSKPSSSAAIKQEVARGEWDYTHAGFPCGSFSMARHNATPGQPGPVRDKLNIYGYQGNTPQQQAEADKGTRMAVQAGDIYQEQVKACEARRVPPLATLENPPGSEESGGAWDLPELQKALEETHGVKVPYHSCAFMAREKQRFLKPEVWAGRLSGIEKLQKVCKCPAWIKHVPLIGKQMTSLAAEYPQGLAEAVAKEVVASWKKTLNLEWWCYQIETKSQEVGELQKKWLQNEDNKSKAADTRPPPQKRAAAMAFKIDNIESDDMASGSNTIPIKELKEHHNFMAVGGMRNPARSVRRLTQLSEVGKKISKLWEEFQDSHPKVLEVARRYGKADNTFDEELVAEWKRALLDNFTKIQDKPMVVKENWEFNSPLQADLWQAWGEEAADPDLCLHDFMRRGAPLGMEVPIPPSGVFPPTVDQEVVNSDPAGEFETLKFLTNYKSVRDQPDEATIEINRYVEKNFAKRVKWSWVKDTLGTTGTVSKMALILKEKEDGSVKRRIILDMRRSFGNSRARVEERITLPRLVDVTAMLQEMWKTRGGPKGKRENSDTDDFEFYLLDMQDAFCHFPHDDEALLWTAMLFGYKAAPLIMGRLSSAVGRLLQSMLDPRKAQMQVYVDDILLAALGDKDARENQLAAVLYTAAAFGVQINLRKGERGRRVTWIGCTIEVPAVEIGEPEVVVLGISKQMIDQVIVTLQTWTGGGMGTIKELRATTGRLSWVGGVLPRLRWTVNVLYATLAQVERDQKDGMEERRAAAREDTRSKTGLFPIKRLGGVHHWLLKLFENPVEHLVRVERMKKPLVSMGIITDASPKGWGAILVKVVDGHRKQLVPLEAVEGLISEDEAKLLEVPWGESASQAGSGQWGHKLRLRAILIRADSSVALAMSRKLASPHQSLNFLAAELALRLEKFEIQRVVHHHLRGSLNVEADWLSRLLERGDKPKPPGLEGVRLQRAAPWKASHFWLKAPGDPSIMEVQAVDAFGPARHEGGDDAVLWILLWVFSLVIAFLAGALCWRQCGSRHCHQVEQQSHEAQKQLQYIEVKSLQQEFQAKKVVEQATSRPKTRQLCMMKRALKRDTGPDARAKEVNPEHIPPELWEQKFQQAGVQNRPCWAYAWAVIWMLRCVELTQLLAGDITLNFNEETVTLFIRKSKMDQAAQGVKRTLKCCGQEICARLCPWSLGIRILAEHTEDDEMAPLFPDVNGVKVPKIKITKKWMDVIDPGMWTRAPPQLRYQIFHVFPKLPAVKELRHTEMQKMRAAHQSRDKVSGEISLAQLVQLKDPTAVDKEKISALFGLAPEL</sequence>
<dbReference type="CDD" id="cd09275">
    <property type="entry name" value="RNase_HI_RT_DIRS1"/>
    <property type="match status" value="1"/>
</dbReference>
<dbReference type="GO" id="GO:0005694">
    <property type="term" value="C:chromosome"/>
    <property type="evidence" value="ECO:0007669"/>
    <property type="project" value="InterPro"/>
</dbReference>
<dbReference type="Gene3D" id="3.40.50.300">
    <property type="entry name" value="P-loop containing nucleotide triphosphate hydrolases"/>
    <property type="match status" value="2"/>
</dbReference>
<keyword evidence="7" id="KW-0131">Cell cycle</keyword>
<evidence type="ECO:0000256" key="6">
    <source>
        <dbReference type="ARBA" id="ARBA00023067"/>
    </source>
</evidence>
<dbReference type="PROSITE" id="PS50878">
    <property type="entry name" value="RT_POL"/>
    <property type="match status" value="1"/>
</dbReference>
<dbReference type="Pfam" id="PF13012">
    <property type="entry name" value="MitMem_reg"/>
    <property type="match status" value="1"/>
</dbReference>
<feature type="region of interest" description="Disordered" evidence="9">
    <location>
        <begin position="1970"/>
        <end position="2010"/>
    </location>
</feature>
<feature type="coiled-coil region" evidence="8">
    <location>
        <begin position="957"/>
        <end position="1115"/>
    </location>
</feature>
<evidence type="ECO:0000259" key="11">
    <source>
        <dbReference type="PROSITE" id="PS50249"/>
    </source>
</evidence>
<feature type="region of interest" description="Disordered" evidence="9">
    <location>
        <begin position="1842"/>
        <end position="1872"/>
    </location>
</feature>
<keyword evidence="5 8" id="KW-0175">Coiled coil</keyword>
<name>A0A9P1FN94_9DINO</name>
<evidence type="ECO:0000313" key="15">
    <source>
        <dbReference type="EMBL" id="CAL4769665.1"/>
    </source>
</evidence>
<feature type="compositionally biased region" description="Basic and acidic residues" evidence="9">
    <location>
        <begin position="1853"/>
        <end position="1869"/>
    </location>
</feature>
<dbReference type="GO" id="GO:0005634">
    <property type="term" value="C:nucleus"/>
    <property type="evidence" value="ECO:0007669"/>
    <property type="project" value="UniProtKB-SubCell"/>
</dbReference>
<feature type="compositionally biased region" description="Basic and acidic residues" evidence="9">
    <location>
        <begin position="592"/>
        <end position="603"/>
    </location>
</feature>
<feature type="domain" description="Reverse transcriptase" evidence="12">
    <location>
        <begin position="2510"/>
        <end position="2707"/>
    </location>
</feature>
<dbReference type="InterPro" id="IPR027417">
    <property type="entry name" value="P-loop_NTPase"/>
</dbReference>
<keyword evidence="16" id="KW-1185">Reference proteome</keyword>
<dbReference type="SUPFAM" id="SSF75553">
    <property type="entry name" value="Smc hinge domain"/>
    <property type="match status" value="1"/>
</dbReference>
<dbReference type="InterPro" id="IPR027120">
    <property type="entry name" value="Smc2_ABC"/>
</dbReference>
<evidence type="ECO:0000313" key="16">
    <source>
        <dbReference type="Proteomes" id="UP001152797"/>
    </source>
</evidence>
<keyword evidence="10" id="KW-1133">Transmembrane helix</keyword>
<feature type="coiled-coil region" evidence="8">
    <location>
        <begin position="493"/>
        <end position="520"/>
    </location>
</feature>
<keyword evidence="10" id="KW-0812">Transmembrane</keyword>
<dbReference type="SMART" id="SM00968">
    <property type="entry name" value="SMC_hinge"/>
    <property type="match status" value="1"/>
</dbReference>
<evidence type="ECO:0000313" key="14">
    <source>
        <dbReference type="EMBL" id="CAL1135728.1"/>
    </source>
</evidence>
<dbReference type="PANTHER" id="PTHR43977">
    <property type="entry name" value="STRUCTURAL MAINTENANCE OF CHROMOSOMES PROTEIN 3"/>
    <property type="match status" value="1"/>
</dbReference>
<keyword evidence="3" id="KW-0547">Nucleotide-binding</keyword>